<feature type="transmembrane region" description="Helical" evidence="11">
    <location>
        <begin position="53"/>
        <end position="71"/>
    </location>
</feature>
<reference evidence="12 13" key="1">
    <citation type="submission" date="2019-08" db="EMBL/GenBank/DDBJ databases">
        <authorList>
            <person name="Alioto T."/>
            <person name="Alioto T."/>
            <person name="Gomez Garrido J."/>
        </authorList>
    </citation>
    <scope>NUCLEOTIDE SEQUENCE [LARGE SCALE GENOMIC DNA]</scope>
</reference>
<feature type="transmembrane region" description="Helical" evidence="11">
    <location>
        <begin position="585"/>
        <end position="609"/>
    </location>
</feature>
<evidence type="ECO:0000256" key="9">
    <source>
        <dbReference type="ARBA" id="ARBA00078114"/>
    </source>
</evidence>
<dbReference type="InterPro" id="IPR018456">
    <property type="entry name" value="PTR2_symporter_CS"/>
</dbReference>
<keyword evidence="3 10" id="KW-0813">Transport</keyword>
<evidence type="ECO:0000256" key="8">
    <source>
        <dbReference type="ARBA" id="ARBA00023136"/>
    </source>
</evidence>
<evidence type="ECO:0000256" key="3">
    <source>
        <dbReference type="ARBA" id="ARBA00022448"/>
    </source>
</evidence>
<feature type="transmembrane region" description="Helical" evidence="11">
    <location>
        <begin position="114"/>
        <end position="133"/>
    </location>
</feature>
<evidence type="ECO:0000313" key="13">
    <source>
        <dbReference type="Proteomes" id="UP000325440"/>
    </source>
</evidence>
<proteinExistence type="inferred from homology"/>
<evidence type="ECO:0000256" key="11">
    <source>
        <dbReference type="SAM" id="Phobius"/>
    </source>
</evidence>
<dbReference type="Pfam" id="PF00854">
    <property type="entry name" value="PTR2"/>
    <property type="match status" value="2"/>
</dbReference>
<evidence type="ECO:0000256" key="7">
    <source>
        <dbReference type="ARBA" id="ARBA00022989"/>
    </source>
</evidence>
<feature type="transmembrane region" description="Helical" evidence="11">
    <location>
        <begin position="315"/>
        <end position="338"/>
    </location>
</feature>
<feature type="transmembrane region" description="Helical" evidence="11">
    <location>
        <begin position="153"/>
        <end position="171"/>
    </location>
</feature>
<feature type="transmembrane region" description="Helical" evidence="11">
    <location>
        <begin position="267"/>
        <end position="285"/>
    </location>
</feature>
<dbReference type="OrthoDB" id="8904098at2759"/>
<evidence type="ECO:0000256" key="1">
    <source>
        <dbReference type="ARBA" id="ARBA00004141"/>
    </source>
</evidence>
<evidence type="ECO:0000256" key="6">
    <source>
        <dbReference type="ARBA" id="ARBA00022927"/>
    </source>
</evidence>
<evidence type="ECO:0000256" key="10">
    <source>
        <dbReference type="RuleBase" id="RU003755"/>
    </source>
</evidence>
<keyword evidence="4 10" id="KW-0812">Transmembrane</keyword>
<dbReference type="AlphaFoldDB" id="A0A5E4M2Q6"/>
<dbReference type="Gene3D" id="1.20.1250.20">
    <property type="entry name" value="MFS general substrate transporter like domains"/>
    <property type="match status" value="2"/>
</dbReference>
<comment type="similarity">
    <text evidence="2 10">Belongs to the major facilitator superfamily. Proton-dependent oligopeptide transporter (POT/PTR) (TC 2.A.17) family.</text>
</comment>
<keyword evidence="13" id="KW-1185">Reference proteome</keyword>
<dbReference type="SUPFAM" id="SSF103473">
    <property type="entry name" value="MFS general substrate transporter"/>
    <property type="match status" value="1"/>
</dbReference>
<keyword evidence="6" id="KW-0653">Protein transport</keyword>
<keyword evidence="5" id="KW-0571">Peptide transport</keyword>
<dbReference type="GO" id="GO:0016020">
    <property type="term" value="C:membrane"/>
    <property type="evidence" value="ECO:0007669"/>
    <property type="project" value="UniProtKB-SubCell"/>
</dbReference>
<dbReference type="InterPro" id="IPR000109">
    <property type="entry name" value="POT_fam"/>
</dbReference>
<evidence type="ECO:0000256" key="5">
    <source>
        <dbReference type="ARBA" id="ARBA00022856"/>
    </source>
</evidence>
<protein>
    <recommendedName>
        <fullName evidence="9">Oligopeptide transporter 1</fullName>
    </recommendedName>
</protein>
<dbReference type="EMBL" id="CABPRJ010000034">
    <property type="protein sequence ID" value="VVC26461.1"/>
    <property type="molecule type" value="Genomic_DNA"/>
</dbReference>
<feature type="transmembrane region" description="Helical" evidence="11">
    <location>
        <begin position="350"/>
        <end position="372"/>
    </location>
</feature>
<sequence length="691" mass="77757">MSTTLPCKLSYPKSIWLIFGNEFCERFSYHGLKCILVLFFVTVQKYDHDTSTVIYHVFMVCAYIAPFFGAIAADSYWGKYKTIFILSIVHAIGNIMVAVASFATSISLGFQRSFTIAGLLLTAIGAGGIKPCISAFGGDQFVLPEQNDQLNKFFSIFYFAVNLGGLVSTFITPELRKSVQCFGEDSCFPLAFGTPATLMLISIVLFVFGKSLYKIKKPTTSIITSSIGCIFRAIKNKITITSEVEKKYWLEYADDKYSNREIFELRSALDVMYLFIPLPIFYMLFDQQGSRWTLQGTLMNGRIDFLNWTIKPDQIHMLNSLFVIILLPLFDIAVYPILYKIGINTSIRKITLGGLFAALAFVCTATVQYTIFGQSFLALSTNEGNILRIYNGFGCKVTVSDPSVGNNFTIQSLDVLDINYYGPVSNETGVLSVYIDPMCELKTNTLNQRVSIAKEKVSSYILQSNTASNGDGIIQLKRLRELKKLKNGNPNLRFLCDERSTGRYITLRDVNNKLSEINIRLSPDTEDQSYETPIGTYNLYVDGEYLSQTVDLLPASVNDLLLRPDHKLHDNARLITTEKGKYIHILWQVPQTLFISIAEVMFVVTLLNFSFTQAPSSMKSIISAFNLFTQGVGNILIIIVAKMNLFENRGHEFLFYAILMIFSMIVFMLMSAKYKFKSATDDHTADDENNA</sequence>
<dbReference type="InterPro" id="IPR036259">
    <property type="entry name" value="MFS_trans_sf"/>
</dbReference>
<dbReference type="Proteomes" id="UP000325440">
    <property type="component" value="Unassembled WGS sequence"/>
</dbReference>
<evidence type="ECO:0000256" key="4">
    <source>
        <dbReference type="ARBA" id="ARBA00022692"/>
    </source>
</evidence>
<keyword evidence="8 11" id="KW-0472">Membrane</keyword>
<feature type="transmembrane region" description="Helical" evidence="11">
    <location>
        <begin position="621"/>
        <end position="641"/>
    </location>
</feature>
<dbReference type="FunFam" id="1.20.1250.20:FF:000049">
    <property type="entry name" value="Solute carrier family 15 member 2"/>
    <property type="match status" value="1"/>
</dbReference>
<evidence type="ECO:0000313" key="12">
    <source>
        <dbReference type="EMBL" id="VVC26461.1"/>
    </source>
</evidence>
<dbReference type="PROSITE" id="PS01023">
    <property type="entry name" value="PTR2_2"/>
    <property type="match status" value="1"/>
</dbReference>
<feature type="transmembrane region" description="Helical" evidence="11">
    <location>
        <begin position="653"/>
        <end position="670"/>
    </location>
</feature>
<feature type="transmembrane region" description="Helical" evidence="11">
    <location>
        <begin position="191"/>
        <end position="208"/>
    </location>
</feature>
<dbReference type="GO" id="GO:0022857">
    <property type="term" value="F:transmembrane transporter activity"/>
    <property type="evidence" value="ECO:0007669"/>
    <property type="project" value="InterPro"/>
</dbReference>
<organism evidence="12 13">
    <name type="scientific">Cinara cedri</name>
    <dbReference type="NCBI Taxonomy" id="506608"/>
    <lineage>
        <taxon>Eukaryota</taxon>
        <taxon>Metazoa</taxon>
        <taxon>Ecdysozoa</taxon>
        <taxon>Arthropoda</taxon>
        <taxon>Hexapoda</taxon>
        <taxon>Insecta</taxon>
        <taxon>Pterygota</taxon>
        <taxon>Neoptera</taxon>
        <taxon>Paraneoptera</taxon>
        <taxon>Hemiptera</taxon>
        <taxon>Sternorrhyncha</taxon>
        <taxon>Aphidomorpha</taxon>
        <taxon>Aphidoidea</taxon>
        <taxon>Aphididae</taxon>
        <taxon>Lachninae</taxon>
        <taxon>Cinara</taxon>
    </lineage>
</organism>
<comment type="subcellular location">
    <subcellularLocation>
        <location evidence="1 10">Membrane</location>
        <topology evidence="1 10">Multi-pass membrane protein</topology>
    </subcellularLocation>
</comment>
<keyword evidence="7 11" id="KW-1133">Transmembrane helix</keyword>
<dbReference type="PANTHER" id="PTHR11654">
    <property type="entry name" value="OLIGOPEPTIDE TRANSPORTER-RELATED"/>
    <property type="match status" value="1"/>
</dbReference>
<evidence type="ECO:0000256" key="2">
    <source>
        <dbReference type="ARBA" id="ARBA00005982"/>
    </source>
</evidence>
<dbReference type="GO" id="GO:0015031">
    <property type="term" value="P:protein transport"/>
    <property type="evidence" value="ECO:0007669"/>
    <property type="project" value="UniProtKB-KW"/>
</dbReference>
<accession>A0A5E4M2Q6</accession>
<gene>
    <name evidence="12" type="ORF">CINCED_3A020180</name>
</gene>
<dbReference type="GO" id="GO:0006857">
    <property type="term" value="P:oligopeptide transport"/>
    <property type="evidence" value="ECO:0007669"/>
    <property type="project" value="InterPro"/>
</dbReference>
<feature type="transmembrane region" description="Helical" evidence="11">
    <location>
        <begin position="83"/>
        <end position="108"/>
    </location>
</feature>
<name>A0A5E4M2Q6_9HEMI</name>